<keyword evidence="2" id="KW-0227">DNA damage</keyword>
<evidence type="ECO:0000256" key="1">
    <source>
        <dbReference type="ARBA" id="ARBA00010945"/>
    </source>
</evidence>
<feature type="domain" description="UmuC" evidence="5">
    <location>
        <begin position="31"/>
        <end position="157"/>
    </location>
</feature>
<dbReference type="CDD" id="cd03468">
    <property type="entry name" value="PolY_like"/>
    <property type="match status" value="1"/>
</dbReference>
<feature type="compositionally biased region" description="Basic and acidic residues" evidence="4">
    <location>
        <begin position="415"/>
        <end position="426"/>
    </location>
</feature>
<evidence type="ECO:0000259" key="5">
    <source>
        <dbReference type="Pfam" id="PF00817"/>
    </source>
</evidence>
<feature type="region of interest" description="Disordered" evidence="4">
    <location>
        <begin position="412"/>
        <end position="435"/>
    </location>
</feature>
<comment type="function">
    <text evidence="3">Poorly processive, error-prone DNA polymerase involved in untargeted mutagenesis. Copies undamaged DNA at stalled replication forks, which arise in vivo from mismatched or misaligned primer ends. These misaligned primers can be extended by PolIV. Exhibits no 3'-5' exonuclease (proofreading) activity. May be involved in translesional synthesis, in conjunction with the beta clamp from PolIII.</text>
</comment>
<reference evidence="6 7" key="1">
    <citation type="submission" date="2019-04" db="EMBL/GenBank/DDBJ databases">
        <authorList>
            <person name="Liu Q."/>
            <person name="Xin Y.-H."/>
        </authorList>
    </citation>
    <scope>NUCLEOTIDE SEQUENCE [LARGE SCALE GENOMIC DNA]</scope>
    <source>
        <strain evidence="6 7">AM23</strain>
    </source>
</reference>
<organism evidence="6 7">
    <name type="scientific">Arthrobacter echini</name>
    <dbReference type="NCBI Taxonomy" id="1529066"/>
    <lineage>
        <taxon>Bacteria</taxon>
        <taxon>Bacillati</taxon>
        <taxon>Actinomycetota</taxon>
        <taxon>Actinomycetes</taxon>
        <taxon>Micrococcales</taxon>
        <taxon>Micrococcaceae</taxon>
        <taxon>Arthrobacter</taxon>
    </lineage>
</organism>
<dbReference type="InterPro" id="IPR001126">
    <property type="entry name" value="UmuC"/>
</dbReference>
<dbReference type="Gene3D" id="3.30.70.270">
    <property type="match status" value="1"/>
</dbReference>
<dbReference type="InterPro" id="IPR043128">
    <property type="entry name" value="Rev_trsase/Diguanyl_cyclase"/>
</dbReference>
<name>A0A4V3Z610_9MICC</name>
<dbReference type="Pfam" id="PF00817">
    <property type="entry name" value="IMS"/>
    <property type="match status" value="1"/>
</dbReference>
<evidence type="ECO:0000256" key="2">
    <source>
        <dbReference type="ARBA" id="ARBA00022763"/>
    </source>
</evidence>
<evidence type="ECO:0000313" key="7">
    <source>
        <dbReference type="Proteomes" id="UP000305233"/>
    </source>
</evidence>
<evidence type="ECO:0000256" key="3">
    <source>
        <dbReference type="ARBA" id="ARBA00025589"/>
    </source>
</evidence>
<sequence length="534" mass="57844">MPTVPATTVATRTMLFWCPDWPVTAALREHALPADTALVLVDRGEVFACSPAARQDGVRRGLRIREAQARSAGLVSLAYDSSLDERAFEPVIAAVETIMPGVQVIRPGLCAIRVKGPSRYYGSEEGAAGVVIDTLAAIGLTDVRIGIADGPFAAEQAARATDQLDDDDAPLVVIPSGGSPWFLSSYPLEVLDQPKLTVLLRRLGIRSLGDFAALRASDVRNRFGLEGAIAHRQASGLDHHDVVARTPPPHLDAVADFEPPLVRIDQLAFTMRAHAGAFIGALREAGLVCTAVHVALHTESGEVSERRWQHPRWFDADDVVDRVRWQLQGTNASDHGLTSGITRVHLVPDVVEDLADHADGLWGTGPDESIHHGLARVQGMLGHGAVLTAVIAGGRLLADRRVLIPWGDAPTGSDRVSRQTSVKERNQPWPGRLPGPAPATVFAERRAAAVVDSRGNPVDVDRRGLLSADPAFFSAASDDERRPVHSWAGPWPISERWWDPAGRVLHRFQLVDRSGSAWLLLLEDHAWWVEAGYD</sequence>
<dbReference type="AlphaFoldDB" id="A0A4V3Z610"/>
<keyword evidence="7" id="KW-1185">Reference proteome</keyword>
<dbReference type="PANTHER" id="PTHR35369:SF2">
    <property type="entry name" value="BLR3025 PROTEIN"/>
    <property type="match status" value="1"/>
</dbReference>
<dbReference type="Proteomes" id="UP000305233">
    <property type="component" value="Unassembled WGS sequence"/>
</dbReference>
<dbReference type="InterPro" id="IPR050356">
    <property type="entry name" value="SulA_CellDiv_inhibitor"/>
</dbReference>
<dbReference type="OrthoDB" id="5244088at2"/>
<comment type="caution">
    <text evidence="6">The sequence shown here is derived from an EMBL/GenBank/DDBJ whole genome shotgun (WGS) entry which is preliminary data.</text>
</comment>
<evidence type="ECO:0000313" key="6">
    <source>
        <dbReference type="EMBL" id="THJ68729.1"/>
    </source>
</evidence>
<dbReference type="PANTHER" id="PTHR35369">
    <property type="entry name" value="BLR3025 PROTEIN-RELATED"/>
    <property type="match status" value="1"/>
</dbReference>
<dbReference type="Gene3D" id="3.40.1170.60">
    <property type="match status" value="1"/>
</dbReference>
<dbReference type="SUPFAM" id="SSF56672">
    <property type="entry name" value="DNA/RNA polymerases"/>
    <property type="match status" value="1"/>
</dbReference>
<protein>
    <submittedName>
        <fullName evidence="6">DNA polymerase Y family protein</fullName>
    </submittedName>
</protein>
<evidence type="ECO:0000256" key="4">
    <source>
        <dbReference type="SAM" id="MobiDB-lite"/>
    </source>
</evidence>
<proteinExistence type="inferred from homology"/>
<dbReference type="InterPro" id="IPR043502">
    <property type="entry name" value="DNA/RNA_pol_sf"/>
</dbReference>
<dbReference type="GO" id="GO:0006281">
    <property type="term" value="P:DNA repair"/>
    <property type="evidence" value="ECO:0007669"/>
    <property type="project" value="InterPro"/>
</dbReference>
<dbReference type="RefSeq" id="WP_136452827.1">
    <property type="nucleotide sequence ID" value="NZ_SSWH01000001.1"/>
</dbReference>
<dbReference type="EMBL" id="SSWH01000001">
    <property type="protein sequence ID" value="THJ68729.1"/>
    <property type="molecule type" value="Genomic_DNA"/>
</dbReference>
<accession>A0A4V3Z610</accession>
<gene>
    <name evidence="6" type="ORF">E8P82_02200</name>
</gene>
<comment type="similarity">
    <text evidence="1">Belongs to the DNA polymerase type-Y family.</text>
</comment>